<dbReference type="Proteomes" id="UP000498980">
    <property type="component" value="Unassembled WGS sequence"/>
</dbReference>
<gene>
    <name evidence="2" type="ORF">Sfulv_61580</name>
</gene>
<evidence type="ECO:0000256" key="1">
    <source>
        <dbReference type="SAM" id="MobiDB-lite"/>
    </source>
</evidence>
<dbReference type="EMBL" id="BLWC01000001">
    <property type="protein sequence ID" value="GFN01348.1"/>
    <property type="molecule type" value="Genomic_DNA"/>
</dbReference>
<organism evidence="2 3">
    <name type="scientific">Streptomyces fulvorobeus</name>
    <dbReference type="NCBI Taxonomy" id="284028"/>
    <lineage>
        <taxon>Bacteria</taxon>
        <taxon>Bacillati</taxon>
        <taxon>Actinomycetota</taxon>
        <taxon>Actinomycetes</taxon>
        <taxon>Kitasatosporales</taxon>
        <taxon>Streptomycetaceae</taxon>
        <taxon>Streptomyces</taxon>
    </lineage>
</organism>
<feature type="region of interest" description="Disordered" evidence="1">
    <location>
        <begin position="122"/>
        <end position="156"/>
    </location>
</feature>
<reference evidence="2 3" key="1">
    <citation type="submission" date="2020-05" db="EMBL/GenBank/DDBJ databases">
        <title>Whole genome shotgun sequence of Streptomyces fulvorobeus NBRC 15897.</title>
        <authorList>
            <person name="Komaki H."/>
            <person name="Tamura T."/>
        </authorList>
    </citation>
    <scope>NUCLEOTIDE SEQUENCE [LARGE SCALE GENOMIC DNA]</scope>
    <source>
        <strain evidence="2 3">NBRC 15897</strain>
    </source>
</reference>
<accession>A0A7J0CGE8</accession>
<dbReference type="AlphaFoldDB" id="A0A7J0CGE8"/>
<keyword evidence="3" id="KW-1185">Reference proteome</keyword>
<evidence type="ECO:0000313" key="2">
    <source>
        <dbReference type="EMBL" id="GFN01348.1"/>
    </source>
</evidence>
<feature type="region of interest" description="Disordered" evidence="1">
    <location>
        <begin position="74"/>
        <end position="101"/>
    </location>
</feature>
<comment type="caution">
    <text evidence="2">The sequence shown here is derived from an EMBL/GenBank/DDBJ whole genome shotgun (WGS) entry which is preliminary data.</text>
</comment>
<proteinExistence type="predicted"/>
<evidence type="ECO:0000313" key="3">
    <source>
        <dbReference type="Proteomes" id="UP000498980"/>
    </source>
</evidence>
<protein>
    <submittedName>
        <fullName evidence="2">Uncharacterized protein</fullName>
    </submittedName>
</protein>
<sequence length="156" mass="17506">MRNTRVNAARFIGRVLPDPYEIALGGHHSDATHHLLATVFADLVCPPTGHRTPWHDCYDTAWARPLPHKASFILNEGRPRPVPASSRAPQPGASSRQHGLRCGFSRQPARCRWATRADETSWQLTESGRPRAFPPLGRPRSRTAFRESADQRCPAW</sequence>
<name>A0A7J0CGE8_9ACTN</name>